<dbReference type="InterPro" id="IPR027027">
    <property type="entry name" value="GOSR2/Membrin/Bos1"/>
</dbReference>
<comment type="subcellular location">
    <subcellularLocation>
        <location evidence="8">Endomembrane system</location>
        <topology evidence="8">Single-pass type IV membrane protein</topology>
    </subcellularLocation>
</comment>
<evidence type="ECO:0000256" key="3">
    <source>
        <dbReference type="ARBA" id="ARBA00022692"/>
    </source>
</evidence>
<keyword evidence="3 11" id="KW-0812">Transmembrane</keyword>
<dbReference type="GO" id="GO:0000149">
    <property type="term" value="F:SNARE binding"/>
    <property type="evidence" value="ECO:0007669"/>
    <property type="project" value="TreeGrafter"/>
</dbReference>
<dbReference type="Pfam" id="PF12352">
    <property type="entry name" value="V-SNARE_C"/>
    <property type="match status" value="1"/>
</dbReference>
<dbReference type="GO" id="GO:0006896">
    <property type="term" value="P:Golgi to vacuole transport"/>
    <property type="evidence" value="ECO:0007669"/>
    <property type="project" value="TreeGrafter"/>
</dbReference>
<dbReference type="GO" id="GO:0005829">
    <property type="term" value="C:cytosol"/>
    <property type="evidence" value="ECO:0007669"/>
    <property type="project" value="GOC"/>
</dbReference>
<dbReference type="CDD" id="cd15890">
    <property type="entry name" value="SNARE_Vti1b"/>
    <property type="match status" value="1"/>
</dbReference>
<proteinExistence type="evidence at transcript level"/>
<name>A0A6F9DW24_9ASCI</name>
<dbReference type="GO" id="GO:0005794">
    <property type="term" value="C:Golgi apparatus"/>
    <property type="evidence" value="ECO:0007669"/>
    <property type="project" value="InterPro"/>
</dbReference>
<feature type="coiled-coil region" evidence="9">
    <location>
        <begin position="158"/>
        <end position="185"/>
    </location>
</feature>
<dbReference type="Gene3D" id="1.20.58.400">
    <property type="entry name" value="t-snare proteins"/>
    <property type="match status" value="1"/>
</dbReference>
<dbReference type="GO" id="GO:0005789">
    <property type="term" value="C:endoplasmic reticulum membrane"/>
    <property type="evidence" value="ECO:0007669"/>
    <property type="project" value="TreeGrafter"/>
</dbReference>
<dbReference type="GO" id="GO:0048280">
    <property type="term" value="P:vesicle fusion with Golgi apparatus"/>
    <property type="evidence" value="ECO:0007669"/>
    <property type="project" value="TreeGrafter"/>
</dbReference>
<sequence>MASSEIYEELKDRLRYVLDELKLLTKQPDYRNANGETLQEHDKSTQRLCSQAHALIKDLENEVYQAPMSFRAGMNREIKRFKYDLDSIERNLEQRNPIHMRQATFGRGSSSSYSASPQEVSEQSTVLLGHKSLKRATDSIARSQMVSSENEAIGNNILNDLDTQREQLHRTRDRLEDTNVELTRSQKLLRSINRNVITNRIVLIGIIFLELVILGCVVYLRFFRNK</sequence>
<dbReference type="GO" id="GO:1903076">
    <property type="term" value="P:regulation of protein localization to plasma membrane"/>
    <property type="evidence" value="ECO:0007669"/>
    <property type="project" value="TreeGrafter"/>
</dbReference>
<evidence type="ECO:0000256" key="10">
    <source>
        <dbReference type="SAM" id="MobiDB-lite"/>
    </source>
</evidence>
<gene>
    <name evidence="13" type="primary">Vti1b</name>
</gene>
<evidence type="ECO:0000256" key="5">
    <source>
        <dbReference type="ARBA" id="ARBA00022989"/>
    </source>
</evidence>
<dbReference type="PANTHER" id="PTHR21230:SF89">
    <property type="entry name" value="VESICLE TRANSPORT THROUGH INTERACTION WITH T-SNARES HOMOLOG 1B"/>
    <property type="match status" value="1"/>
</dbReference>
<dbReference type="GO" id="GO:0016236">
    <property type="term" value="P:macroautophagy"/>
    <property type="evidence" value="ECO:0007669"/>
    <property type="project" value="TreeGrafter"/>
</dbReference>
<dbReference type="Gene3D" id="1.20.5.110">
    <property type="match status" value="1"/>
</dbReference>
<dbReference type="InterPro" id="IPR007705">
    <property type="entry name" value="Vesicle_trsprt_v-SNARE_N"/>
</dbReference>
<keyword evidence="5 11" id="KW-1133">Transmembrane helix</keyword>
<dbReference type="GO" id="GO:0005484">
    <property type="term" value="F:SNAP receptor activity"/>
    <property type="evidence" value="ECO:0007669"/>
    <property type="project" value="InterPro"/>
</dbReference>
<dbReference type="AlphaFoldDB" id="A0A6F9DW24"/>
<feature type="region of interest" description="Disordered" evidence="10">
    <location>
        <begin position="99"/>
        <end position="121"/>
    </location>
</feature>
<dbReference type="GO" id="GO:0006891">
    <property type="term" value="P:intra-Golgi vesicle-mediated transport"/>
    <property type="evidence" value="ECO:0007669"/>
    <property type="project" value="TreeGrafter"/>
</dbReference>
<keyword evidence="6 9" id="KW-0175">Coiled coil</keyword>
<dbReference type="InterPro" id="IPR038407">
    <property type="entry name" value="v-SNARE_N_sf"/>
</dbReference>
<comment type="similarity">
    <text evidence="1">Belongs to the VTI1 family.</text>
</comment>
<keyword evidence="7 11" id="KW-0472">Membrane</keyword>
<dbReference type="PANTHER" id="PTHR21230">
    <property type="entry name" value="VESICLE TRANSPORT V-SNARE PROTEIN VTI1-RELATED"/>
    <property type="match status" value="1"/>
</dbReference>
<dbReference type="InterPro" id="IPR010989">
    <property type="entry name" value="SNARE"/>
</dbReference>
<feature type="domain" description="Vesicle transport v-SNARE N-terminal" evidence="12">
    <location>
        <begin position="4"/>
        <end position="95"/>
    </location>
</feature>
<accession>A0A6F9DW24</accession>
<evidence type="ECO:0000256" key="9">
    <source>
        <dbReference type="SAM" id="Coils"/>
    </source>
</evidence>
<evidence type="ECO:0000256" key="2">
    <source>
        <dbReference type="ARBA" id="ARBA00022448"/>
    </source>
</evidence>
<dbReference type="EMBL" id="LR791795">
    <property type="protein sequence ID" value="CAB3267657.1"/>
    <property type="molecule type" value="mRNA"/>
</dbReference>
<evidence type="ECO:0000256" key="11">
    <source>
        <dbReference type="SAM" id="Phobius"/>
    </source>
</evidence>
<evidence type="ECO:0000256" key="8">
    <source>
        <dbReference type="ARBA" id="ARBA00046280"/>
    </source>
</evidence>
<evidence type="ECO:0000259" key="12">
    <source>
        <dbReference type="Pfam" id="PF05008"/>
    </source>
</evidence>
<dbReference type="FunFam" id="1.20.5.110:FF:000002">
    <property type="entry name" value="Vesicle transport through interaction with t-SNAREsB"/>
    <property type="match status" value="1"/>
</dbReference>
<dbReference type="GO" id="GO:0006886">
    <property type="term" value="P:intracellular protein transport"/>
    <property type="evidence" value="ECO:0007669"/>
    <property type="project" value="InterPro"/>
</dbReference>
<keyword evidence="4" id="KW-0653">Protein transport</keyword>
<reference evidence="13" key="1">
    <citation type="submission" date="2020-04" db="EMBL/GenBank/DDBJ databases">
        <authorList>
            <person name="Neveu A P."/>
        </authorList>
    </citation>
    <scope>NUCLEOTIDE SEQUENCE</scope>
    <source>
        <tissue evidence="13">Whole embryo</tissue>
    </source>
</reference>
<evidence type="ECO:0000256" key="1">
    <source>
        <dbReference type="ARBA" id="ARBA00006108"/>
    </source>
</evidence>
<dbReference type="GO" id="GO:0012507">
    <property type="term" value="C:ER to Golgi transport vesicle membrane"/>
    <property type="evidence" value="ECO:0007669"/>
    <property type="project" value="TreeGrafter"/>
</dbReference>
<dbReference type="GO" id="GO:0042147">
    <property type="term" value="P:retrograde transport, endosome to Golgi"/>
    <property type="evidence" value="ECO:0007669"/>
    <property type="project" value="TreeGrafter"/>
</dbReference>
<keyword evidence="2" id="KW-0813">Transport</keyword>
<protein>
    <submittedName>
        <fullName evidence="13">Vesicle transport through interaction with t-SNAREs homolog 1B-like</fullName>
    </submittedName>
</protein>
<dbReference type="GO" id="GO:0031201">
    <property type="term" value="C:SNARE complex"/>
    <property type="evidence" value="ECO:0007669"/>
    <property type="project" value="TreeGrafter"/>
</dbReference>
<evidence type="ECO:0000256" key="7">
    <source>
        <dbReference type="ARBA" id="ARBA00023136"/>
    </source>
</evidence>
<dbReference type="PIRSF" id="PIRSF028865">
    <property type="entry name" value="Membrin-2"/>
    <property type="match status" value="1"/>
</dbReference>
<organism evidence="13">
    <name type="scientific">Phallusia mammillata</name>
    <dbReference type="NCBI Taxonomy" id="59560"/>
    <lineage>
        <taxon>Eukaryota</taxon>
        <taxon>Metazoa</taxon>
        <taxon>Chordata</taxon>
        <taxon>Tunicata</taxon>
        <taxon>Ascidiacea</taxon>
        <taxon>Phlebobranchia</taxon>
        <taxon>Ascidiidae</taxon>
        <taxon>Phallusia</taxon>
    </lineage>
</organism>
<evidence type="ECO:0000256" key="6">
    <source>
        <dbReference type="ARBA" id="ARBA00023054"/>
    </source>
</evidence>
<dbReference type="Pfam" id="PF05008">
    <property type="entry name" value="V-SNARE"/>
    <property type="match status" value="1"/>
</dbReference>
<dbReference type="SUPFAM" id="SSF58038">
    <property type="entry name" value="SNARE fusion complex"/>
    <property type="match status" value="1"/>
</dbReference>
<dbReference type="SUPFAM" id="SSF47661">
    <property type="entry name" value="t-snare proteins"/>
    <property type="match status" value="1"/>
</dbReference>
<evidence type="ECO:0000313" key="13">
    <source>
        <dbReference type="EMBL" id="CAB3267657.1"/>
    </source>
</evidence>
<feature type="transmembrane region" description="Helical" evidence="11">
    <location>
        <begin position="201"/>
        <end position="222"/>
    </location>
</feature>
<evidence type="ECO:0000256" key="4">
    <source>
        <dbReference type="ARBA" id="ARBA00022927"/>
    </source>
</evidence>
<dbReference type="GO" id="GO:0031902">
    <property type="term" value="C:late endosome membrane"/>
    <property type="evidence" value="ECO:0007669"/>
    <property type="project" value="TreeGrafter"/>
</dbReference>